<dbReference type="GeneID" id="54412488"/>
<dbReference type="AlphaFoldDB" id="A0A6A6A9F5"/>
<name>A0A6A6A9F5_9PLEO</name>
<protein>
    <submittedName>
        <fullName evidence="2">Uncharacterized protein</fullName>
    </submittedName>
</protein>
<gene>
    <name evidence="2" type="ORF">P153DRAFT_40836</name>
</gene>
<feature type="transmembrane region" description="Helical" evidence="1">
    <location>
        <begin position="105"/>
        <end position="125"/>
    </location>
</feature>
<evidence type="ECO:0000313" key="3">
    <source>
        <dbReference type="Proteomes" id="UP000799771"/>
    </source>
</evidence>
<keyword evidence="3" id="KW-1185">Reference proteome</keyword>
<keyword evidence="1" id="KW-1133">Transmembrane helix</keyword>
<evidence type="ECO:0000256" key="1">
    <source>
        <dbReference type="SAM" id="Phobius"/>
    </source>
</evidence>
<proteinExistence type="predicted"/>
<dbReference type="RefSeq" id="XP_033522981.1">
    <property type="nucleotide sequence ID" value="XM_033672056.1"/>
</dbReference>
<organism evidence="2 3">
    <name type="scientific">Dothidotthia symphoricarpi CBS 119687</name>
    <dbReference type="NCBI Taxonomy" id="1392245"/>
    <lineage>
        <taxon>Eukaryota</taxon>
        <taxon>Fungi</taxon>
        <taxon>Dikarya</taxon>
        <taxon>Ascomycota</taxon>
        <taxon>Pezizomycotina</taxon>
        <taxon>Dothideomycetes</taxon>
        <taxon>Pleosporomycetidae</taxon>
        <taxon>Pleosporales</taxon>
        <taxon>Dothidotthiaceae</taxon>
        <taxon>Dothidotthia</taxon>
    </lineage>
</organism>
<dbReference type="Proteomes" id="UP000799771">
    <property type="component" value="Unassembled WGS sequence"/>
</dbReference>
<keyword evidence="1" id="KW-0812">Transmembrane</keyword>
<reference evidence="2" key="1">
    <citation type="journal article" date="2020" name="Stud. Mycol.">
        <title>101 Dothideomycetes genomes: a test case for predicting lifestyles and emergence of pathogens.</title>
        <authorList>
            <person name="Haridas S."/>
            <person name="Albert R."/>
            <person name="Binder M."/>
            <person name="Bloem J."/>
            <person name="Labutti K."/>
            <person name="Salamov A."/>
            <person name="Andreopoulos B."/>
            <person name="Baker S."/>
            <person name="Barry K."/>
            <person name="Bills G."/>
            <person name="Bluhm B."/>
            <person name="Cannon C."/>
            <person name="Castanera R."/>
            <person name="Culley D."/>
            <person name="Daum C."/>
            <person name="Ezra D."/>
            <person name="Gonzalez J."/>
            <person name="Henrissat B."/>
            <person name="Kuo A."/>
            <person name="Liang C."/>
            <person name="Lipzen A."/>
            <person name="Lutzoni F."/>
            <person name="Magnuson J."/>
            <person name="Mondo S."/>
            <person name="Nolan M."/>
            <person name="Ohm R."/>
            <person name="Pangilinan J."/>
            <person name="Park H.-J."/>
            <person name="Ramirez L."/>
            <person name="Alfaro M."/>
            <person name="Sun H."/>
            <person name="Tritt A."/>
            <person name="Yoshinaga Y."/>
            <person name="Zwiers L.-H."/>
            <person name="Turgeon B."/>
            <person name="Goodwin S."/>
            <person name="Spatafora J."/>
            <person name="Crous P."/>
            <person name="Grigoriev I."/>
        </authorList>
    </citation>
    <scope>NUCLEOTIDE SEQUENCE</scope>
    <source>
        <strain evidence="2">CBS 119687</strain>
    </source>
</reference>
<sequence length="165" mass="18759">MSVRPPLSPSFRISSRLSMPILRSKIRHSSRPTTVSCTVCVMWASVAFENLALYSLGVLDVLAIKTLRIALPHISRHDAYLEWRVNSCHLRLMHNNDHASERNGIIAISLIVLLLLSFWSCQCLYGHRSQKAINDGGIRLFRMRRRRQRGCGVRNAPRPGCNMPL</sequence>
<accession>A0A6A6A9F5</accession>
<evidence type="ECO:0000313" key="2">
    <source>
        <dbReference type="EMBL" id="KAF2128592.1"/>
    </source>
</evidence>
<dbReference type="EMBL" id="ML977508">
    <property type="protein sequence ID" value="KAF2128592.1"/>
    <property type="molecule type" value="Genomic_DNA"/>
</dbReference>
<keyword evidence="1" id="KW-0472">Membrane</keyword>